<evidence type="ECO:0000259" key="5">
    <source>
        <dbReference type="PROSITE" id="PS50011"/>
    </source>
</evidence>
<keyword evidence="4" id="KW-0472">Membrane</keyword>
<proteinExistence type="predicted"/>
<dbReference type="InterPro" id="IPR011009">
    <property type="entry name" value="Kinase-like_dom_sf"/>
</dbReference>
<name>A0A1I7WJ86_HETBA</name>
<feature type="domain" description="Protein kinase" evidence="5">
    <location>
        <begin position="174"/>
        <end position="446"/>
    </location>
</feature>
<comment type="catalytic activity">
    <reaction evidence="2">
        <text>L-tyrosyl-[protein] + ATP = O-phospho-L-tyrosyl-[protein] + ADP + H(+)</text>
        <dbReference type="Rhea" id="RHEA:10596"/>
        <dbReference type="Rhea" id="RHEA-COMP:10136"/>
        <dbReference type="Rhea" id="RHEA-COMP:20101"/>
        <dbReference type="ChEBI" id="CHEBI:15378"/>
        <dbReference type="ChEBI" id="CHEBI:30616"/>
        <dbReference type="ChEBI" id="CHEBI:46858"/>
        <dbReference type="ChEBI" id="CHEBI:61978"/>
        <dbReference type="ChEBI" id="CHEBI:456216"/>
        <dbReference type="EC" id="2.7.10.1"/>
    </reaction>
</comment>
<evidence type="ECO:0000256" key="2">
    <source>
        <dbReference type="ARBA" id="ARBA00051243"/>
    </source>
</evidence>
<organism evidence="6 7">
    <name type="scientific">Heterorhabditis bacteriophora</name>
    <name type="common">Entomopathogenic nematode worm</name>
    <dbReference type="NCBI Taxonomy" id="37862"/>
    <lineage>
        <taxon>Eukaryota</taxon>
        <taxon>Metazoa</taxon>
        <taxon>Ecdysozoa</taxon>
        <taxon>Nematoda</taxon>
        <taxon>Chromadorea</taxon>
        <taxon>Rhabditida</taxon>
        <taxon>Rhabditina</taxon>
        <taxon>Rhabditomorpha</taxon>
        <taxon>Strongyloidea</taxon>
        <taxon>Heterorhabditidae</taxon>
        <taxon>Heterorhabditis</taxon>
    </lineage>
</organism>
<dbReference type="PROSITE" id="PS00107">
    <property type="entry name" value="PROTEIN_KINASE_ATP"/>
    <property type="match status" value="1"/>
</dbReference>
<keyword evidence="3" id="KW-0067">ATP-binding</keyword>
<accession>A0A1I7WJ86</accession>
<dbReference type="InterPro" id="IPR050122">
    <property type="entry name" value="RTK"/>
</dbReference>
<dbReference type="WBParaSite" id="Hba_05029">
    <property type="protein sequence ID" value="Hba_05029"/>
    <property type="gene ID" value="Hba_05029"/>
</dbReference>
<evidence type="ECO:0000313" key="6">
    <source>
        <dbReference type="Proteomes" id="UP000095283"/>
    </source>
</evidence>
<evidence type="ECO:0000313" key="7">
    <source>
        <dbReference type="WBParaSite" id="Hba_05029"/>
    </source>
</evidence>
<dbReference type="InterPro" id="IPR008266">
    <property type="entry name" value="Tyr_kinase_AS"/>
</dbReference>
<dbReference type="PROSITE" id="PS00109">
    <property type="entry name" value="PROTEIN_KINASE_TYR"/>
    <property type="match status" value="1"/>
</dbReference>
<keyword evidence="6" id="KW-1185">Reference proteome</keyword>
<dbReference type="InterPro" id="IPR001245">
    <property type="entry name" value="Ser-Thr/Tyr_kinase_cat_dom"/>
</dbReference>
<dbReference type="AlphaFoldDB" id="A0A1I7WJ86"/>
<dbReference type="Pfam" id="PF07714">
    <property type="entry name" value="PK_Tyr_Ser-Thr"/>
    <property type="match status" value="1"/>
</dbReference>
<keyword evidence="4" id="KW-0812">Transmembrane</keyword>
<dbReference type="GO" id="GO:0004714">
    <property type="term" value="F:transmembrane receptor protein tyrosine kinase activity"/>
    <property type="evidence" value="ECO:0007669"/>
    <property type="project" value="UniProtKB-EC"/>
</dbReference>
<evidence type="ECO:0000256" key="1">
    <source>
        <dbReference type="ARBA" id="ARBA00004167"/>
    </source>
</evidence>
<dbReference type="PROSITE" id="PS50011">
    <property type="entry name" value="PROTEIN_KINASE_DOM"/>
    <property type="match status" value="1"/>
</dbReference>
<dbReference type="InterPro" id="IPR017441">
    <property type="entry name" value="Protein_kinase_ATP_BS"/>
</dbReference>
<dbReference type="GO" id="GO:0043235">
    <property type="term" value="C:receptor complex"/>
    <property type="evidence" value="ECO:0007669"/>
    <property type="project" value="TreeGrafter"/>
</dbReference>
<dbReference type="Gene3D" id="3.30.200.20">
    <property type="entry name" value="Phosphorylase Kinase, domain 1"/>
    <property type="match status" value="1"/>
</dbReference>
<keyword evidence="3" id="KW-0547">Nucleotide-binding</keyword>
<dbReference type="PANTHER" id="PTHR24416">
    <property type="entry name" value="TYROSINE-PROTEIN KINASE RECEPTOR"/>
    <property type="match status" value="1"/>
</dbReference>
<feature type="binding site" evidence="3">
    <location>
        <position position="213"/>
    </location>
    <ligand>
        <name>ATP</name>
        <dbReference type="ChEBI" id="CHEBI:30616"/>
    </ligand>
</feature>
<dbReference type="GO" id="GO:0005886">
    <property type="term" value="C:plasma membrane"/>
    <property type="evidence" value="ECO:0007669"/>
    <property type="project" value="TreeGrafter"/>
</dbReference>
<sequence length="446" mass="51072">MNKEVYDLIVHQHMIVNQLRKLGYLLKFIYMDSGESGNDLDCNIKSVLDYCTENEEVIIAGGSIATLVEYVEALRPCLNRISPIPGPNYLVFMIVIPLFFVLLITISCCILLLRRRQMQKSLLDEFKLREHHRFGNIKAFPQKLAVVSNTYKELKTAANRQRKSSLEIDQSNLFIEARSIGAGAFGRVYKGILQNYRQSNPRSREEQIEVAVKKLPRGATDLNKLDLFKEMYIMRLINGHPNILSLLGSVSNTTDPMIVTEYCQNGDLLHFIRYHCKSHEEHIGSFHLVHRDLAARNIFINQNMVAKIGDFGLCCRDDGVKRKLPDKLAIKWTAIEALRDGTFSAKSDVWSFGVVLFEIFTWGRTPYPTTQAENMLETLESGQRLVIDNETLPFNMSVFFKSFEYINSRAGIPTPPIPRIPENTWLFQNLEDTKTQLFSLNANPNQ</sequence>
<feature type="transmembrane region" description="Helical" evidence="4">
    <location>
        <begin position="89"/>
        <end position="113"/>
    </location>
</feature>
<dbReference type="SUPFAM" id="SSF56112">
    <property type="entry name" value="Protein kinase-like (PK-like)"/>
    <property type="match status" value="1"/>
</dbReference>
<dbReference type="Gene3D" id="1.10.510.10">
    <property type="entry name" value="Transferase(Phosphotransferase) domain 1"/>
    <property type="match status" value="1"/>
</dbReference>
<keyword evidence="4" id="KW-1133">Transmembrane helix</keyword>
<dbReference type="PANTHER" id="PTHR24416:SF600">
    <property type="entry name" value="PDGF- AND VEGF-RECEPTOR RELATED, ISOFORM J"/>
    <property type="match status" value="1"/>
</dbReference>
<comment type="subcellular location">
    <subcellularLocation>
        <location evidence="1">Membrane</location>
        <topology evidence="1">Single-pass membrane protein</topology>
    </subcellularLocation>
</comment>
<dbReference type="InterPro" id="IPR000719">
    <property type="entry name" value="Prot_kinase_dom"/>
</dbReference>
<evidence type="ECO:0000256" key="4">
    <source>
        <dbReference type="SAM" id="Phobius"/>
    </source>
</evidence>
<dbReference type="SMART" id="SM00219">
    <property type="entry name" value="TyrKc"/>
    <property type="match status" value="1"/>
</dbReference>
<dbReference type="GO" id="GO:0005524">
    <property type="term" value="F:ATP binding"/>
    <property type="evidence" value="ECO:0007669"/>
    <property type="project" value="UniProtKB-UniRule"/>
</dbReference>
<dbReference type="GO" id="GO:0007169">
    <property type="term" value="P:cell surface receptor protein tyrosine kinase signaling pathway"/>
    <property type="evidence" value="ECO:0007669"/>
    <property type="project" value="TreeGrafter"/>
</dbReference>
<dbReference type="Proteomes" id="UP000095283">
    <property type="component" value="Unplaced"/>
</dbReference>
<reference evidence="7" key="1">
    <citation type="submission" date="2016-11" db="UniProtKB">
        <authorList>
            <consortium name="WormBaseParasite"/>
        </authorList>
    </citation>
    <scope>IDENTIFICATION</scope>
</reference>
<evidence type="ECO:0000256" key="3">
    <source>
        <dbReference type="PROSITE-ProRule" id="PRU10141"/>
    </source>
</evidence>
<dbReference type="InterPro" id="IPR020635">
    <property type="entry name" value="Tyr_kinase_cat_dom"/>
</dbReference>
<protein>
    <submittedName>
        <fullName evidence="7">Protein kinase domain-containing protein</fullName>
    </submittedName>
</protein>